<dbReference type="InterPro" id="IPR036465">
    <property type="entry name" value="vWFA_dom_sf"/>
</dbReference>
<dbReference type="InterPro" id="IPR008707">
    <property type="entry name" value="B-propeller_PilY1"/>
</dbReference>
<dbReference type="KEGG" id="rfo:REIFOR_00417"/>
<keyword evidence="8" id="KW-0732">Signal</keyword>
<dbReference type="GO" id="GO:0009289">
    <property type="term" value="C:pilus"/>
    <property type="evidence" value="ECO:0007669"/>
    <property type="project" value="UniProtKB-SubCell"/>
</dbReference>
<evidence type="ECO:0000256" key="7">
    <source>
        <dbReference type="SAM" id="MobiDB-lite"/>
    </source>
</evidence>
<dbReference type="Proteomes" id="UP000229757">
    <property type="component" value="Chromosome"/>
</dbReference>
<feature type="domain" description="PilY1 beta-propeller" evidence="9">
    <location>
        <begin position="653"/>
        <end position="1008"/>
    </location>
</feature>
<evidence type="ECO:0000256" key="2">
    <source>
        <dbReference type="ARBA" id="ARBA00008387"/>
    </source>
</evidence>
<reference evidence="10 11" key="1">
    <citation type="journal article" date="2017" name="Environ. Microbiol.">
        <title>Genomic and physiological analyses of 'Reinekea forsetii' reveal a versatile opportunistic lifestyle during spring algae blooms.</title>
        <authorList>
            <person name="Avci B."/>
            <person name="Hahnke R.L."/>
            <person name="Chafee M."/>
            <person name="Fischer T."/>
            <person name="Gruber-Vodicka H."/>
            <person name="Tegetmeyer H.E."/>
            <person name="Harder J."/>
            <person name="Fuchs B.M."/>
            <person name="Amann R.I."/>
            <person name="Teeling H."/>
        </authorList>
    </citation>
    <scope>NUCLEOTIDE SEQUENCE [LARGE SCALE GENOMIC DNA]</scope>
    <source>
        <strain evidence="10 11">Hel1_31_D35</strain>
    </source>
</reference>
<organism evidence="10 11">
    <name type="scientific">Reinekea forsetii</name>
    <dbReference type="NCBI Taxonomy" id="1336806"/>
    <lineage>
        <taxon>Bacteria</taxon>
        <taxon>Pseudomonadati</taxon>
        <taxon>Pseudomonadota</taxon>
        <taxon>Gammaproteobacteria</taxon>
        <taxon>Oceanospirillales</taxon>
        <taxon>Saccharospirillaceae</taxon>
        <taxon>Reinekea</taxon>
    </lineage>
</organism>
<dbReference type="AlphaFoldDB" id="A0A2K8KLG4"/>
<name>A0A2K8KLG4_9GAMM</name>
<gene>
    <name evidence="10" type="primary">pilY1</name>
    <name evidence="10" type="ORF">REIFOR_00417</name>
</gene>
<evidence type="ECO:0000256" key="3">
    <source>
        <dbReference type="ARBA" id="ARBA00022558"/>
    </source>
</evidence>
<evidence type="ECO:0000256" key="5">
    <source>
        <dbReference type="ARBA" id="ARBA00022837"/>
    </source>
</evidence>
<evidence type="ECO:0000256" key="8">
    <source>
        <dbReference type="SAM" id="SignalP"/>
    </source>
</evidence>
<evidence type="ECO:0000256" key="4">
    <source>
        <dbReference type="ARBA" id="ARBA00022723"/>
    </source>
</evidence>
<protein>
    <submittedName>
        <fullName evidence="10">Type IV fimbrial biogenesis protein PilY1</fullName>
    </submittedName>
</protein>
<keyword evidence="4" id="KW-0479">Metal-binding</keyword>
<keyword evidence="6" id="KW-0281">Fimbrium</keyword>
<dbReference type="GO" id="GO:0046872">
    <property type="term" value="F:metal ion binding"/>
    <property type="evidence" value="ECO:0007669"/>
    <property type="project" value="UniProtKB-KW"/>
</dbReference>
<keyword evidence="11" id="KW-1185">Reference proteome</keyword>
<feature type="region of interest" description="Disordered" evidence="7">
    <location>
        <begin position="139"/>
        <end position="164"/>
    </location>
</feature>
<comment type="similarity">
    <text evidence="2">Belongs to the PilY1 family.</text>
</comment>
<dbReference type="PROSITE" id="PS00018">
    <property type="entry name" value="EF_HAND_1"/>
    <property type="match status" value="1"/>
</dbReference>
<feature type="signal peptide" evidence="8">
    <location>
        <begin position="1"/>
        <end position="31"/>
    </location>
</feature>
<accession>A0A2K8KLG4</accession>
<proteinExistence type="inferred from homology"/>
<feature type="chain" id="PRO_5014810604" evidence="8">
    <location>
        <begin position="32"/>
        <end position="1225"/>
    </location>
</feature>
<evidence type="ECO:0000313" key="10">
    <source>
        <dbReference type="EMBL" id="ATX75592.1"/>
    </source>
</evidence>
<dbReference type="EMBL" id="CP011797">
    <property type="protein sequence ID" value="ATX75592.1"/>
    <property type="molecule type" value="Genomic_DNA"/>
</dbReference>
<evidence type="ECO:0000256" key="1">
    <source>
        <dbReference type="ARBA" id="ARBA00004561"/>
    </source>
</evidence>
<evidence type="ECO:0000313" key="11">
    <source>
        <dbReference type="Proteomes" id="UP000229757"/>
    </source>
</evidence>
<dbReference type="Gene3D" id="3.40.50.410">
    <property type="entry name" value="von Willebrand factor, type A domain"/>
    <property type="match status" value="1"/>
</dbReference>
<keyword evidence="5" id="KW-0106">Calcium</keyword>
<dbReference type="InterPro" id="IPR011047">
    <property type="entry name" value="Quinoprotein_ADH-like_sf"/>
</dbReference>
<evidence type="ECO:0000256" key="6">
    <source>
        <dbReference type="ARBA" id="ARBA00023263"/>
    </source>
</evidence>
<evidence type="ECO:0000259" key="9">
    <source>
        <dbReference type="Pfam" id="PF05567"/>
    </source>
</evidence>
<dbReference type="SUPFAM" id="SSF50998">
    <property type="entry name" value="Quinoprotein alcohol dehydrogenase-like"/>
    <property type="match status" value="1"/>
</dbReference>
<dbReference type="InterPro" id="IPR018247">
    <property type="entry name" value="EF_Hand_1_Ca_BS"/>
</dbReference>
<keyword evidence="3" id="KW-1029">Fimbrium biogenesis</keyword>
<comment type="subcellular location">
    <subcellularLocation>
        <location evidence="1">Fimbrium</location>
    </subcellularLocation>
</comment>
<dbReference type="Pfam" id="PF05567">
    <property type="entry name" value="T4P_PilY1"/>
    <property type="match status" value="1"/>
</dbReference>
<sequence length="1225" mass="131947">MKKINTNVTQLRPQNLGFLVVMSLAGGLSSAANLSLADAPLFLASGVQPNIYFIVDDSGSMDWETLYTKEATANFGMTSNANGSSTVDVSPTIQTNGTSNPDRKEILNSCVGVNALHYNPTKTYTPWVGKDSSNNTYKDQSVTAAKKSPYNGSGTTDLTDEDGNDDRSGYFPWYDLDGDNVLDEYVDGNGNKSRDVLVDRNGNGTFDGWVTIKDSKGKDISVFESELECPDATVIRAALGSNAQTKDFLNRWLIAVEDMDTVEKTNFANWYSYYRKRKWVAKRALSTIIDESTARMGITTIWNRITEKVVNVDNISTPYNSTANDNKNDLMESMFKIGASNGTPLRSALKSAGEYFREAPGSGPILKADDGGSCQQNFAILMTDGVWNGNSPEVGNQDANTASPFDGGLYADAYSNTLADVAMKYYKTDLQSSLADKVPTNDADTNTVQHLVTYTVAFGVSGTLPDGLKPSADPDDNWPGWPQAASGSDETIDDLRHAAYNGRGQFLNAGDPQELIESLNGAVQDIQGRDASASAVSVNTGSISSSTMLFQAEFNSQKWTGKINGIPVKLDGSLDLANKESASKVPLHGDRTIISYDGSSGIPFQWVDLTSAQKALLGSQEILDYTRGDRSKEVAKNGTYRDRTLIAPSLGPLGDIINSAPAYVGNPEFLYPDWLEPNNKYSTFRRNPDGDGVTKKIGSLELYRTPMLYVGSNDGMLHAFNVDPAITGTANFGLEVFAYVPTQAMKKLPDIANKNYKHAYSVDGSPEVADAYFNDRWHTVLTSGMNGGGQGIFALDVSNPNAYNTEAAAAATVLWEFTDADDADLGYTFGKPTIAKANNGKWVAIFGNGYNNTVADGQVGSGSALIYIVDLETGALLQKIDTQMNALATPNGMSTPTTVDLDGDYLADAVYAGDLEGNMWKFDISSANPAQWGVAYKTGSTPTPLYTACATVVCSTTNRQPISVKPQIGFNKGATGLLIYFGTGTYFLQNDNQNNGLQSFYAIWDKGLATLTAFNKFHLLQQNIIEEVAVPTENLDSNGAAIISYQRATSNFPINWHSAAGLPVDGSDADLLVDSHLGWYMDLVNTEGGNTDGKGERSVSNPMLRDGSIIFVTAIPDQDPCSYGGSSWYMELNAVTGARPETAIIDIDGDGDIDEDDYIDTIAKNQVASSGARSASLATSPICITLPNGVETCKSNTSDASILEVERDAGVLLGRWMWRELRVGQ</sequence>